<reference evidence="9" key="1">
    <citation type="submission" date="2017-09" db="EMBL/GenBank/DDBJ databases">
        <title>Depth-based differentiation of microbial function through sediment-hosted aquifers and enrichment of novel symbionts in the deep terrestrial subsurface.</title>
        <authorList>
            <person name="Probst A.J."/>
            <person name="Ladd B."/>
            <person name="Jarett J.K."/>
            <person name="Geller-Mcgrath D.E."/>
            <person name="Sieber C.M.K."/>
            <person name="Emerson J.B."/>
            <person name="Anantharaman K."/>
            <person name="Thomas B.C."/>
            <person name="Malmstrom R."/>
            <person name="Stieglmeier M."/>
            <person name="Klingl A."/>
            <person name="Woyke T."/>
            <person name="Ryan C.M."/>
            <person name="Banfield J.F."/>
        </authorList>
    </citation>
    <scope>NUCLEOTIDE SEQUENCE [LARGE SCALE GENOMIC DNA]</scope>
</reference>
<dbReference type="PANTHER" id="PTHR23305:SF18">
    <property type="entry name" value="OBG-TYPE G DOMAIN-CONTAINING PROTEIN"/>
    <property type="match status" value="1"/>
</dbReference>
<dbReference type="InterPro" id="IPR027417">
    <property type="entry name" value="P-loop_NTPase"/>
</dbReference>
<dbReference type="InterPro" id="IPR031167">
    <property type="entry name" value="G_OBG"/>
</dbReference>
<dbReference type="Pfam" id="PF01926">
    <property type="entry name" value="MMR_HSR1"/>
    <property type="match status" value="1"/>
</dbReference>
<dbReference type="GO" id="GO:0005737">
    <property type="term" value="C:cytoplasm"/>
    <property type="evidence" value="ECO:0007669"/>
    <property type="project" value="TreeGrafter"/>
</dbReference>
<evidence type="ECO:0000313" key="9">
    <source>
        <dbReference type="Proteomes" id="UP000229112"/>
    </source>
</evidence>
<protein>
    <submittedName>
        <fullName evidence="8">Redox-regulated ATPase YchF</fullName>
    </submittedName>
</protein>
<evidence type="ECO:0000259" key="6">
    <source>
        <dbReference type="PROSITE" id="PS51710"/>
    </source>
</evidence>
<dbReference type="GO" id="GO:0005524">
    <property type="term" value="F:ATP binding"/>
    <property type="evidence" value="ECO:0007669"/>
    <property type="project" value="UniProtKB-KW"/>
</dbReference>
<dbReference type="SUPFAM" id="SSF52540">
    <property type="entry name" value="P-loop containing nucleoside triphosphate hydrolases"/>
    <property type="match status" value="1"/>
</dbReference>
<name>A0A2M6WKM2_9BACT</name>
<evidence type="ECO:0000256" key="1">
    <source>
        <dbReference type="ARBA" id="ARBA00001946"/>
    </source>
</evidence>
<evidence type="ECO:0000256" key="3">
    <source>
        <dbReference type="ARBA" id="ARBA00022741"/>
    </source>
</evidence>
<dbReference type="GO" id="GO:0046872">
    <property type="term" value="F:metal ion binding"/>
    <property type="evidence" value="ECO:0007669"/>
    <property type="project" value="UniProtKB-KW"/>
</dbReference>
<feature type="domain" description="TGS" evidence="7">
    <location>
        <begin position="250"/>
        <end position="333"/>
    </location>
</feature>
<organism evidence="8 9">
    <name type="scientific">Candidatus Harrisonbacteria bacterium CG10_big_fil_rev_8_21_14_0_10_38_8</name>
    <dbReference type="NCBI Taxonomy" id="1974582"/>
    <lineage>
        <taxon>Bacteria</taxon>
        <taxon>Candidatus Harrisoniibacteriota</taxon>
    </lineage>
</organism>
<dbReference type="EMBL" id="PFAY01000003">
    <property type="protein sequence ID" value="PIT93351.1"/>
    <property type="molecule type" value="Genomic_DNA"/>
</dbReference>
<dbReference type="InterPro" id="IPR041706">
    <property type="entry name" value="YchF_N"/>
</dbReference>
<dbReference type="InterPro" id="IPR012675">
    <property type="entry name" value="Beta-grasp_dom_sf"/>
</dbReference>
<keyword evidence="4" id="KW-0067">ATP-binding</keyword>
<proteinExistence type="predicted"/>
<dbReference type="PROSITE" id="PS51880">
    <property type="entry name" value="TGS"/>
    <property type="match status" value="1"/>
</dbReference>
<dbReference type="InterPro" id="IPR004095">
    <property type="entry name" value="TGS"/>
</dbReference>
<dbReference type="PIRSF" id="PIRSF006641">
    <property type="entry name" value="CHP00092"/>
    <property type="match status" value="1"/>
</dbReference>
<keyword evidence="5" id="KW-0460">Magnesium</keyword>
<dbReference type="PRINTS" id="PR00326">
    <property type="entry name" value="GTP1OBG"/>
</dbReference>
<keyword evidence="2" id="KW-0479">Metal-binding</keyword>
<sequence>MAKASLSIGIVGLPNVGKSTLFKLLTSNDIVIANYPFATINPNIGVVPVIDERLDTLSKMSNSQNTVPAVVEFYDIAGLVKGASTGAGLGNQFLGHIKDVSAVIQVLRCFEDPEIIHVENSVNPVRDMDIINSELALKDLAVIETRLPRAQQDVKRGVKEAKAEVELLTLVKEKLEKEESVIEYKDNKTLNQLGVLSIKPRFYLLNGAEENLTEELRNAIAKEGSEYLVMDLSSTPDISELTKKAYSVLGLISFFTTGEKETRAWTIKKGSTAPKAAGVIHTDFENKFIRAEVVSYDDFVSLDGWSKARQNGKLRTEGKEYVVQEADIMEILHS</sequence>
<accession>A0A2M6WKM2</accession>
<dbReference type="InterPro" id="IPR012676">
    <property type="entry name" value="TGS-like"/>
</dbReference>
<dbReference type="PANTHER" id="PTHR23305">
    <property type="entry name" value="OBG GTPASE FAMILY"/>
    <property type="match status" value="1"/>
</dbReference>
<dbReference type="InterPro" id="IPR013029">
    <property type="entry name" value="YchF_C"/>
</dbReference>
<dbReference type="Gene3D" id="3.10.20.30">
    <property type="match status" value="2"/>
</dbReference>
<evidence type="ECO:0000256" key="4">
    <source>
        <dbReference type="ARBA" id="ARBA00022840"/>
    </source>
</evidence>
<dbReference type="GO" id="GO:0005525">
    <property type="term" value="F:GTP binding"/>
    <property type="evidence" value="ECO:0007669"/>
    <property type="project" value="InterPro"/>
</dbReference>
<dbReference type="Pfam" id="PF06071">
    <property type="entry name" value="YchF-GTPase_C"/>
    <property type="match status" value="1"/>
</dbReference>
<dbReference type="Gene3D" id="1.10.150.300">
    <property type="entry name" value="TGS-like domain"/>
    <property type="match status" value="1"/>
</dbReference>
<evidence type="ECO:0000256" key="5">
    <source>
        <dbReference type="ARBA" id="ARBA00022842"/>
    </source>
</evidence>
<keyword evidence="3" id="KW-0547">Nucleotide-binding</keyword>
<evidence type="ECO:0000256" key="2">
    <source>
        <dbReference type="ARBA" id="ARBA00022723"/>
    </source>
</evidence>
<dbReference type="FunFam" id="3.10.20.30:FF:000001">
    <property type="entry name" value="Ribosome-binding ATPase YchF"/>
    <property type="match status" value="1"/>
</dbReference>
<dbReference type="AlphaFoldDB" id="A0A2M6WKM2"/>
<dbReference type="CDD" id="cd01900">
    <property type="entry name" value="YchF"/>
    <property type="match status" value="1"/>
</dbReference>
<evidence type="ECO:0000259" key="7">
    <source>
        <dbReference type="PROSITE" id="PS51880"/>
    </source>
</evidence>
<evidence type="ECO:0000313" key="8">
    <source>
        <dbReference type="EMBL" id="PIT93351.1"/>
    </source>
</evidence>
<dbReference type="GO" id="GO:0016887">
    <property type="term" value="F:ATP hydrolysis activity"/>
    <property type="evidence" value="ECO:0007669"/>
    <property type="project" value="InterPro"/>
</dbReference>
<comment type="cofactor">
    <cofactor evidence="1">
        <name>Mg(2+)</name>
        <dbReference type="ChEBI" id="CHEBI:18420"/>
    </cofactor>
</comment>
<dbReference type="Proteomes" id="UP000229112">
    <property type="component" value="Unassembled WGS sequence"/>
</dbReference>
<dbReference type="CDD" id="cd04867">
    <property type="entry name" value="TGS_YchF_OLA1"/>
    <property type="match status" value="1"/>
</dbReference>
<dbReference type="SUPFAM" id="SSF81271">
    <property type="entry name" value="TGS-like"/>
    <property type="match status" value="1"/>
</dbReference>
<dbReference type="InterPro" id="IPR006073">
    <property type="entry name" value="GTP-bd"/>
</dbReference>
<gene>
    <name evidence="8" type="ORF">COU06_00540</name>
</gene>
<dbReference type="InterPro" id="IPR023192">
    <property type="entry name" value="TGS-like_dom_sf"/>
</dbReference>
<dbReference type="InterPro" id="IPR004396">
    <property type="entry name" value="ATPase_YchF/OLA1"/>
</dbReference>
<dbReference type="Gene3D" id="3.40.50.300">
    <property type="entry name" value="P-loop containing nucleotide triphosphate hydrolases"/>
    <property type="match status" value="1"/>
</dbReference>
<dbReference type="PROSITE" id="PS51710">
    <property type="entry name" value="G_OBG"/>
    <property type="match status" value="1"/>
</dbReference>
<comment type="caution">
    <text evidence="8">The sequence shown here is derived from an EMBL/GenBank/DDBJ whole genome shotgun (WGS) entry which is preliminary data.</text>
</comment>
<feature type="domain" description="OBG-type G" evidence="6">
    <location>
        <begin position="6"/>
        <end position="250"/>
    </location>
</feature>